<name>A0A8S3YXN9_9EUPU</name>
<sequence>MASSHPGSAQSRTSSLGSAGSRGSRTPPSSAGKQTASRGNNSAGDSKPSNSGKHEKPSDRLNPKTIDPFSNTKKVQSAFASVYANGGVPCRLVHGSVKHKLAWDTPPEQVTFDPVLVTLAEGLKETVHPYTFVSCMGFRELLSTLGASQKATPLLPKLAPPIRAALGHADSAVFERSLEGLLQLSSVVGPALNPYLKTLLMALSKRIMEKKYKEKVTEALQQLEQNGGQEALPIIKSKVPTYCSVFG</sequence>
<dbReference type="Gene3D" id="1.25.10.10">
    <property type="entry name" value="Leucine-rich Repeat Variant"/>
    <property type="match status" value="1"/>
</dbReference>
<comment type="caution">
    <text evidence="2">The sequence shown here is derived from an EMBL/GenBank/DDBJ whole genome shotgun (WGS) entry which is preliminary data.</text>
</comment>
<dbReference type="PANTHER" id="PTHR21207">
    <property type="entry name" value="PARKIN COREGULATED GENE PROTEIN PARK2 COREGULATED"/>
    <property type="match status" value="1"/>
</dbReference>
<evidence type="ECO:0000313" key="3">
    <source>
        <dbReference type="Proteomes" id="UP000678393"/>
    </source>
</evidence>
<feature type="compositionally biased region" description="Low complexity" evidence="1">
    <location>
        <begin position="11"/>
        <end position="25"/>
    </location>
</feature>
<dbReference type="Proteomes" id="UP000678393">
    <property type="component" value="Unassembled WGS sequence"/>
</dbReference>
<dbReference type="Pfam" id="PF10274">
    <property type="entry name" value="ParcG"/>
    <property type="match status" value="1"/>
</dbReference>
<gene>
    <name evidence="2" type="ORF">CUNI_LOCUS5860</name>
</gene>
<reference evidence="2" key="1">
    <citation type="submission" date="2021-04" db="EMBL/GenBank/DDBJ databases">
        <authorList>
            <consortium name="Molecular Ecology Group"/>
        </authorList>
    </citation>
    <scope>NUCLEOTIDE SEQUENCE</scope>
</reference>
<dbReference type="InterPro" id="IPR011989">
    <property type="entry name" value="ARM-like"/>
</dbReference>
<evidence type="ECO:0008006" key="4">
    <source>
        <dbReference type="Google" id="ProtNLM"/>
    </source>
</evidence>
<feature type="region of interest" description="Disordered" evidence="1">
    <location>
        <begin position="1"/>
        <end position="69"/>
    </location>
</feature>
<protein>
    <recommendedName>
        <fullName evidence="4">PACRG-like protein</fullName>
    </recommendedName>
</protein>
<dbReference type="AlphaFoldDB" id="A0A8S3YXN9"/>
<evidence type="ECO:0000313" key="2">
    <source>
        <dbReference type="EMBL" id="CAG5120302.1"/>
    </source>
</evidence>
<keyword evidence="3" id="KW-1185">Reference proteome</keyword>
<dbReference type="EMBL" id="CAJHNH020000874">
    <property type="protein sequence ID" value="CAG5120302.1"/>
    <property type="molecule type" value="Genomic_DNA"/>
</dbReference>
<evidence type="ECO:0000256" key="1">
    <source>
        <dbReference type="SAM" id="MobiDB-lite"/>
    </source>
</evidence>
<feature type="compositionally biased region" description="Polar residues" evidence="1">
    <location>
        <begin position="26"/>
        <end position="51"/>
    </location>
</feature>
<dbReference type="PANTHER" id="PTHR21207:SF1">
    <property type="entry name" value="PACRG-LIKE PROTEIN"/>
    <property type="match status" value="1"/>
</dbReference>
<dbReference type="SUPFAM" id="SSF48371">
    <property type="entry name" value="ARM repeat"/>
    <property type="match status" value="1"/>
</dbReference>
<dbReference type="OrthoDB" id="10258089at2759"/>
<organism evidence="2 3">
    <name type="scientific">Candidula unifasciata</name>
    <dbReference type="NCBI Taxonomy" id="100452"/>
    <lineage>
        <taxon>Eukaryota</taxon>
        <taxon>Metazoa</taxon>
        <taxon>Spiralia</taxon>
        <taxon>Lophotrochozoa</taxon>
        <taxon>Mollusca</taxon>
        <taxon>Gastropoda</taxon>
        <taxon>Heterobranchia</taxon>
        <taxon>Euthyneura</taxon>
        <taxon>Panpulmonata</taxon>
        <taxon>Eupulmonata</taxon>
        <taxon>Stylommatophora</taxon>
        <taxon>Helicina</taxon>
        <taxon>Helicoidea</taxon>
        <taxon>Geomitridae</taxon>
        <taxon>Candidula</taxon>
    </lineage>
</organism>
<feature type="compositionally biased region" description="Basic and acidic residues" evidence="1">
    <location>
        <begin position="52"/>
        <end position="62"/>
    </location>
</feature>
<dbReference type="InterPro" id="IPR019399">
    <property type="entry name" value="Parkin_co-regulated_protein"/>
</dbReference>
<dbReference type="InterPro" id="IPR016024">
    <property type="entry name" value="ARM-type_fold"/>
</dbReference>
<proteinExistence type="predicted"/>
<accession>A0A8S3YXN9</accession>
<feature type="compositionally biased region" description="Polar residues" evidence="1">
    <location>
        <begin position="1"/>
        <end position="10"/>
    </location>
</feature>